<dbReference type="AlphaFoldDB" id="U3AIZ8"/>
<evidence type="ECO:0008006" key="3">
    <source>
        <dbReference type="Google" id="ProtNLM"/>
    </source>
</evidence>
<sequence length="39" mass="4388">MLRKRISDEKSASALRQARGTMVGVICRKMGVAEATFYR</sequence>
<evidence type="ECO:0000313" key="2">
    <source>
        <dbReference type="Proteomes" id="UP000016566"/>
    </source>
</evidence>
<comment type="caution">
    <text evidence="1">The sequence shown here is derived from an EMBL/GenBank/DDBJ whole genome shotgun (WGS) entry which is preliminary data.</text>
</comment>
<dbReference type="EMBL" id="BATB01000121">
    <property type="protein sequence ID" value="GAD57654.1"/>
    <property type="molecule type" value="Genomic_DNA"/>
</dbReference>
<keyword evidence="2" id="KW-1185">Reference proteome</keyword>
<name>U3AIZ8_9RHOB</name>
<organism evidence="1 2">
    <name type="scientific">Limimaricola cinnabarinus LL-001</name>
    <dbReference type="NCBI Taxonomy" id="1337093"/>
    <lineage>
        <taxon>Bacteria</taxon>
        <taxon>Pseudomonadati</taxon>
        <taxon>Pseudomonadota</taxon>
        <taxon>Alphaproteobacteria</taxon>
        <taxon>Rhodobacterales</taxon>
        <taxon>Paracoccaceae</taxon>
        <taxon>Limimaricola</taxon>
    </lineage>
</organism>
<accession>U3AIZ8</accession>
<gene>
    <name evidence="1" type="ORF">MBELCI_3706</name>
</gene>
<proteinExistence type="predicted"/>
<reference evidence="1" key="1">
    <citation type="journal article" date="2013" name="Genome Announc.">
        <title>Draft Genome Sequence of Loktanella cinnabarina LL-001T, Isolated from Deep-Sea Floor Sediment.</title>
        <authorList>
            <person name="Nishi S."/>
            <person name="Tsubouchi T."/>
            <person name="Takaki Y."/>
            <person name="Koyanagi R."/>
            <person name="Satoh N."/>
            <person name="Maruyama T."/>
            <person name="Hatada Y."/>
        </authorList>
    </citation>
    <scope>NUCLEOTIDE SEQUENCE [LARGE SCALE GENOMIC DNA]</scope>
    <source>
        <strain evidence="1">LL-001</strain>
    </source>
</reference>
<dbReference type="Proteomes" id="UP000016566">
    <property type="component" value="Unassembled WGS sequence"/>
</dbReference>
<protein>
    <recommendedName>
        <fullName evidence="3">Mobile element protein</fullName>
    </recommendedName>
</protein>
<evidence type="ECO:0000313" key="1">
    <source>
        <dbReference type="EMBL" id="GAD57654.1"/>
    </source>
</evidence>